<comment type="caution">
    <text evidence="2">The sequence shown here is derived from an EMBL/GenBank/DDBJ whole genome shotgun (WGS) entry which is preliminary data.</text>
</comment>
<sequence>MKKKKSIITTLAMVMCLSFPIATSASTTYPDSTVSIIYNSSTDVYRASGSGGDATTQFLLSPTVGLSNGKTISTLFTMENTSRGGIVPSHWIGLPNTHLQFKNMYASSGNDSDASTWSVNISVSGTTSTYRYTFGDNNTGDFINPGQSVNAWVDYNWTGTSNTSISNLMLAHGNENWTFLNGWTASGLFAMDAQIGSKSSMYLETGSRLSAEKNNANDLPDAELLNIKEERKQLDLAIESGQAKPINPKVTVNDESGREIWSGKADEWNKVQDEVFKQNKLGIYSTN</sequence>
<feature type="signal peptide" evidence="1">
    <location>
        <begin position="1"/>
        <end position="24"/>
    </location>
</feature>
<evidence type="ECO:0000313" key="2">
    <source>
        <dbReference type="EMBL" id="KZS47524.1"/>
    </source>
</evidence>
<keyword evidence="3" id="KW-1185">Reference proteome</keyword>
<gene>
    <name evidence="2" type="ORF">AWU65_17155</name>
</gene>
<dbReference type="GeneID" id="97557040"/>
<feature type="chain" id="PRO_5039032626" evidence="1">
    <location>
        <begin position="25"/>
        <end position="287"/>
    </location>
</feature>
<proteinExistence type="predicted"/>
<name>A0A163KU90_9BACL</name>
<evidence type="ECO:0000256" key="1">
    <source>
        <dbReference type="SAM" id="SignalP"/>
    </source>
</evidence>
<dbReference type="RefSeq" id="WP_006208862.1">
    <property type="nucleotide sequence ID" value="NZ_CBCSBX010000009.1"/>
</dbReference>
<dbReference type="KEGG" id="pglu:A3958_16560"/>
<evidence type="ECO:0000313" key="3">
    <source>
        <dbReference type="Proteomes" id="UP000076796"/>
    </source>
</evidence>
<accession>A0A163KU90</accession>
<organism evidence="2 3">
    <name type="scientific">Paenibacillus glucanolyticus</name>
    <dbReference type="NCBI Taxonomy" id="59843"/>
    <lineage>
        <taxon>Bacteria</taxon>
        <taxon>Bacillati</taxon>
        <taxon>Bacillota</taxon>
        <taxon>Bacilli</taxon>
        <taxon>Bacillales</taxon>
        <taxon>Paenibacillaceae</taxon>
        <taxon>Paenibacillus</taxon>
    </lineage>
</organism>
<dbReference type="Proteomes" id="UP000076796">
    <property type="component" value="Unassembled WGS sequence"/>
</dbReference>
<reference evidence="2" key="1">
    <citation type="journal article" date="2016" name="Genome Announc.">
        <title>Draft genomes of two strains of Paenibacillus glucanolyticus with capability to degrade lignocellulose.</title>
        <authorList>
            <person name="Mathews S.L."/>
            <person name="Pawlak J."/>
            <person name="Grunden A.M."/>
        </authorList>
    </citation>
    <scope>NUCLEOTIDE SEQUENCE [LARGE SCALE GENOMIC DNA]</scope>
    <source>
        <strain evidence="2">SLM1</strain>
    </source>
</reference>
<dbReference type="EMBL" id="LWMH01000001">
    <property type="protein sequence ID" value="KZS47524.1"/>
    <property type="molecule type" value="Genomic_DNA"/>
</dbReference>
<keyword evidence="1" id="KW-0732">Signal</keyword>
<dbReference type="AlphaFoldDB" id="A0A163KU90"/>
<protein>
    <submittedName>
        <fullName evidence="2">Uncharacterized protein</fullName>
    </submittedName>
</protein>